<feature type="region of interest" description="Disordered" evidence="1">
    <location>
        <begin position="138"/>
        <end position="157"/>
    </location>
</feature>
<evidence type="ECO:0000256" key="1">
    <source>
        <dbReference type="SAM" id="MobiDB-lite"/>
    </source>
</evidence>
<reference evidence="2 3" key="1">
    <citation type="submission" date="2013-03" db="EMBL/GenBank/DDBJ databases">
        <title>The Genome Sequence of Capronia epimyces CBS 606.96.</title>
        <authorList>
            <consortium name="The Broad Institute Genomics Platform"/>
            <person name="Cuomo C."/>
            <person name="de Hoog S."/>
            <person name="Gorbushina A."/>
            <person name="Walker B."/>
            <person name="Young S.K."/>
            <person name="Zeng Q."/>
            <person name="Gargeya S."/>
            <person name="Fitzgerald M."/>
            <person name="Haas B."/>
            <person name="Abouelleil A."/>
            <person name="Allen A.W."/>
            <person name="Alvarado L."/>
            <person name="Arachchi H.M."/>
            <person name="Berlin A.M."/>
            <person name="Chapman S.B."/>
            <person name="Gainer-Dewar J."/>
            <person name="Goldberg J."/>
            <person name="Griggs A."/>
            <person name="Gujja S."/>
            <person name="Hansen M."/>
            <person name="Howarth C."/>
            <person name="Imamovic A."/>
            <person name="Ireland A."/>
            <person name="Larimer J."/>
            <person name="McCowan C."/>
            <person name="Murphy C."/>
            <person name="Pearson M."/>
            <person name="Poon T.W."/>
            <person name="Priest M."/>
            <person name="Roberts A."/>
            <person name="Saif S."/>
            <person name="Shea T."/>
            <person name="Sisk P."/>
            <person name="Sykes S."/>
            <person name="Wortman J."/>
            <person name="Nusbaum C."/>
            <person name="Birren B."/>
        </authorList>
    </citation>
    <scope>NUCLEOTIDE SEQUENCE [LARGE SCALE GENOMIC DNA]</scope>
    <source>
        <strain evidence="2 3">CBS 606.96</strain>
    </source>
</reference>
<comment type="caution">
    <text evidence="2">The sequence shown here is derived from an EMBL/GenBank/DDBJ whole genome shotgun (WGS) entry which is preliminary data.</text>
</comment>
<keyword evidence="3" id="KW-1185">Reference proteome</keyword>
<dbReference type="PANTHER" id="PTHR28180">
    <property type="entry name" value="CONSERVED MITOCHONDRIAL PROTEIN-RELATED"/>
    <property type="match status" value="1"/>
</dbReference>
<feature type="region of interest" description="Disordered" evidence="1">
    <location>
        <begin position="86"/>
        <end position="105"/>
    </location>
</feature>
<dbReference type="SUPFAM" id="SSF69118">
    <property type="entry name" value="AhpD-like"/>
    <property type="match status" value="1"/>
</dbReference>
<dbReference type="InterPro" id="IPR029032">
    <property type="entry name" value="AhpD-like"/>
</dbReference>
<sequence>MAIQKQDAKDSDTDSLAANNSARNTETPSPMPMPIPTTTAAPTTTSTTSTGAGATKPESSHSGTGKQRPRLRPRLDYITLEGLFPLPPSQSQWQSATDSSGPSPSPSPLWYILTTAVLLAFHKEKLIGDLWTYLARPRRGESHDDDDDDDDDIEAEEEEESLMVIARRIREACLKASTLVGFPRAINALFALSSAIEATHPGLASILAHDTSLRAPLRPAEKYDRGMSFFAQIYQQHTARVLTAMDATSGGDLTHFAISCIYGELLSEQTIVGAVDTGLLEFVCCLADGCGPQAKGHFFGSINLGATDATLRAAVQLTELLAQQLQVGCAWKADENAEADDFRFLERVMQSDSA</sequence>
<organism evidence="2 3">
    <name type="scientific">Capronia epimyces CBS 606.96</name>
    <dbReference type="NCBI Taxonomy" id="1182542"/>
    <lineage>
        <taxon>Eukaryota</taxon>
        <taxon>Fungi</taxon>
        <taxon>Dikarya</taxon>
        <taxon>Ascomycota</taxon>
        <taxon>Pezizomycotina</taxon>
        <taxon>Eurotiomycetes</taxon>
        <taxon>Chaetothyriomycetidae</taxon>
        <taxon>Chaetothyriales</taxon>
        <taxon>Herpotrichiellaceae</taxon>
        <taxon>Capronia</taxon>
    </lineage>
</organism>
<gene>
    <name evidence="2" type="ORF">A1O3_08147</name>
</gene>
<feature type="compositionally biased region" description="Basic and acidic residues" evidence="1">
    <location>
        <begin position="1"/>
        <end position="12"/>
    </location>
</feature>
<name>W9XH98_9EURO</name>
<dbReference type="Proteomes" id="UP000019478">
    <property type="component" value="Unassembled WGS sequence"/>
</dbReference>
<evidence type="ECO:0000313" key="2">
    <source>
        <dbReference type="EMBL" id="EXJ79862.1"/>
    </source>
</evidence>
<dbReference type="eggNOG" id="ENOG502RCP9">
    <property type="taxonomic scope" value="Eukaryota"/>
</dbReference>
<dbReference type="AlphaFoldDB" id="W9XH98"/>
<accession>W9XH98</accession>
<protein>
    <submittedName>
        <fullName evidence="2">Uncharacterized protein</fullName>
    </submittedName>
</protein>
<dbReference type="OrthoDB" id="5537330at2759"/>
<feature type="compositionally biased region" description="Polar residues" evidence="1">
    <location>
        <begin position="14"/>
        <end position="26"/>
    </location>
</feature>
<feature type="compositionally biased region" description="Polar residues" evidence="1">
    <location>
        <begin position="89"/>
        <end position="98"/>
    </location>
</feature>
<dbReference type="PANTHER" id="PTHR28180:SF2">
    <property type="entry name" value="PEROXISOMAL PROTEIN 2"/>
    <property type="match status" value="1"/>
</dbReference>
<evidence type="ECO:0000313" key="3">
    <source>
        <dbReference type="Proteomes" id="UP000019478"/>
    </source>
</evidence>
<dbReference type="GeneID" id="19172236"/>
<feature type="region of interest" description="Disordered" evidence="1">
    <location>
        <begin position="1"/>
        <end position="72"/>
    </location>
</feature>
<dbReference type="HOGENOM" id="CLU_031480_0_0_1"/>
<dbReference type="STRING" id="1182542.W9XH98"/>
<dbReference type="EMBL" id="AMGY01000007">
    <property type="protein sequence ID" value="EXJ79862.1"/>
    <property type="molecule type" value="Genomic_DNA"/>
</dbReference>
<dbReference type="Gene3D" id="1.20.1290.10">
    <property type="entry name" value="AhpD-like"/>
    <property type="match status" value="1"/>
</dbReference>
<feature type="compositionally biased region" description="Low complexity" evidence="1">
    <location>
        <begin position="36"/>
        <end position="55"/>
    </location>
</feature>
<feature type="compositionally biased region" description="Acidic residues" evidence="1">
    <location>
        <begin position="143"/>
        <end position="157"/>
    </location>
</feature>
<proteinExistence type="predicted"/>
<dbReference type="InterPro" id="IPR052999">
    <property type="entry name" value="PTS1_Protein"/>
</dbReference>
<dbReference type="RefSeq" id="XP_007736436.1">
    <property type="nucleotide sequence ID" value="XM_007738246.1"/>
</dbReference>